<comment type="caution">
    <text evidence="2">The sequence shown here is derived from an EMBL/GenBank/DDBJ whole genome shotgun (WGS) entry which is preliminary data.</text>
</comment>
<dbReference type="PATRIC" id="fig|1158612.3.peg.2949"/>
<dbReference type="PANTHER" id="PTHR37038">
    <property type="entry name" value="TRANSCRIPTIONAL REGULATOR-RELATED"/>
    <property type="match status" value="1"/>
</dbReference>
<dbReference type="SUPFAM" id="SSF48452">
    <property type="entry name" value="TPR-like"/>
    <property type="match status" value="2"/>
</dbReference>
<dbReference type="InterPro" id="IPR010982">
    <property type="entry name" value="Lambda_DNA-bd_dom_sf"/>
</dbReference>
<dbReference type="CDD" id="cd00093">
    <property type="entry name" value="HTH_XRE"/>
    <property type="match status" value="1"/>
</dbReference>
<protein>
    <recommendedName>
        <fullName evidence="1">HTH cro/C1-type domain-containing protein</fullName>
    </recommendedName>
</protein>
<dbReference type="SMART" id="SM00028">
    <property type="entry name" value="TPR"/>
    <property type="match status" value="3"/>
</dbReference>
<feature type="domain" description="HTH cro/C1-type" evidence="1">
    <location>
        <begin position="9"/>
        <end position="62"/>
    </location>
</feature>
<dbReference type="GO" id="GO:0003677">
    <property type="term" value="F:DNA binding"/>
    <property type="evidence" value="ECO:0007669"/>
    <property type="project" value="InterPro"/>
</dbReference>
<dbReference type="AlphaFoldDB" id="R3WP84"/>
<keyword evidence="3" id="KW-1185">Reference proteome</keyword>
<dbReference type="PANTHER" id="PTHR37038:SF14">
    <property type="entry name" value="TRANSCRIPTIONAL ACTIVATOR"/>
    <property type="match status" value="1"/>
</dbReference>
<dbReference type="eggNOG" id="COG1396">
    <property type="taxonomic scope" value="Bacteria"/>
</dbReference>
<dbReference type="Proteomes" id="UP000013840">
    <property type="component" value="Unassembled WGS sequence"/>
</dbReference>
<name>R3WP84_9ENTE</name>
<dbReference type="InterPro" id="IPR011990">
    <property type="entry name" value="TPR-like_helical_dom_sf"/>
</dbReference>
<dbReference type="InterPro" id="IPR019734">
    <property type="entry name" value="TPR_rpt"/>
</dbReference>
<dbReference type="Pfam" id="PF01381">
    <property type="entry name" value="HTH_3"/>
    <property type="match status" value="1"/>
</dbReference>
<dbReference type="Gene3D" id="1.25.40.10">
    <property type="entry name" value="Tetratricopeptide repeat domain"/>
    <property type="match status" value="1"/>
</dbReference>
<dbReference type="STRING" id="317735.RU98_GL000155"/>
<accession>R3WP84</accession>
<evidence type="ECO:0000259" key="1">
    <source>
        <dbReference type="PROSITE" id="PS50943"/>
    </source>
</evidence>
<dbReference type="InterPro" id="IPR001387">
    <property type="entry name" value="Cro/C1-type_HTH"/>
</dbReference>
<evidence type="ECO:0000313" key="2">
    <source>
        <dbReference type="EMBL" id="EOL43650.1"/>
    </source>
</evidence>
<evidence type="ECO:0000313" key="3">
    <source>
        <dbReference type="Proteomes" id="UP000013840"/>
    </source>
</evidence>
<organism evidence="2 3">
    <name type="scientific">Enterococcus caccae ATCC BAA-1240</name>
    <dbReference type="NCBI Taxonomy" id="1158612"/>
    <lineage>
        <taxon>Bacteria</taxon>
        <taxon>Bacillati</taxon>
        <taxon>Bacillota</taxon>
        <taxon>Bacilli</taxon>
        <taxon>Lactobacillales</taxon>
        <taxon>Enterococcaceae</taxon>
        <taxon>Enterococcus</taxon>
    </lineage>
</organism>
<gene>
    <name evidence="2" type="ORF">UC7_02980</name>
</gene>
<dbReference type="EMBL" id="AJAU01000022">
    <property type="protein sequence ID" value="EOL43650.1"/>
    <property type="molecule type" value="Genomic_DNA"/>
</dbReference>
<dbReference type="RefSeq" id="WP_010773059.1">
    <property type="nucleotide sequence ID" value="NZ_KB946335.1"/>
</dbReference>
<dbReference type="SMART" id="SM00530">
    <property type="entry name" value="HTH_XRE"/>
    <property type="match status" value="1"/>
</dbReference>
<sequence>MIRVDGNKIKELRKKKGLTQNDLSENVCKQATISNIERKDYCNNLTILGQICSKLEIELADVLIDSEEKREAKILDEVESLCTLGQHAEALSLLDTNIISEQNLDEHLLAQYYYLKGITLLIGKKDTEKCIVYFHRALNQESVDCIYRILAKSSMGIAFSMKKEYLLAEEYYNDSVKLIDSLEKKPINLNKVFYNSAKLASDQLNFKKALILCNKGIQLNQEYQSTELLDFLLYEKAFNLYKLGNPESIEIYNNALFIAKFNNNEYLPKVIETDLKNFLK</sequence>
<proteinExistence type="predicted"/>
<dbReference type="InterPro" id="IPR053163">
    <property type="entry name" value="HTH-type_regulator_Rgg"/>
</dbReference>
<reference evidence="2 3" key="1">
    <citation type="submission" date="2013-02" db="EMBL/GenBank/DDBJ databases">
        <title>The Genome Sequence of Enterococcus caccae BAA-1240.</title>
        <authorList>
            <consortium name="The Broad Institute Genome Sequencing Platform"/>
            <consortium name="The Broad Institute Genome Sequencing Center for Infectious Disease"/>
            <person name="Earl A.M."/>
            <person name="Gilmore M.S."/>
            <person name="Lebreton F."/>
            <person name="Walker B."/>
            <person name="Young S.K."/>
            <person name="Zeng Q."/>
            <person name="Gargeya S."/>
            <person name="Fitzgerald M."/>
            <person name="Haas B."/>
            <person name="Abouelleil A."/>
            <person name="Alvarado L."/>
            <person name="Arachchi H.M."/>
            <person name="Berlin A.M."/>
            <person name="Chapman S.B."/>
            <person name="Dewar J."/>
            <person name="Goldberg J."/>
            <person name="Griggs A."/>
            <person name="Gujja S."/>
            <person name="Hansen M."/>
            <person name="Howarth C."/>
            <person name="Imamovic A."/>
            <person name="Larimer J."/>
            <person name="McCowan C."/>
            <person name="Murphy C."/>
            <person name="Neiman D."/>
            <person name="Pearson M."/>
            <person name="Priest M."/>
            <person name="Roberts A."/>
            <person name="Saif S."/>
            <person name="Shea T."/>
            <person name="Sisk P."/>
            <person name="Sykes S."/>
            <person name="Wortman J."/>
            <person name="Nusbaum C."/>
            <person name="Birren B."/>
        </authorList>
    </citation>
    <scope>NUCLEOTIDE SEQUENCE [LARGE SCALE GENOMIC DNA]</scope>
    <source>
        <strain evidence="2 3">ATCC BAA-1240</strain>
    </source>
</reference>
<dbReference type="SUPFAM" id="SSF47413">
    <property type="entry name" value="lambda repressor-like DNA-binding domains"/>
    <property type="match status" value="1"/>
</dbReference>
<dbReference type="PROSITE" id="PS50943">
    <property type="entry name" value="HTH_CROC1"/>
    <property type="match status" value="1"/>
</dbReference>